<dbReference type="OrthoDB" id="1489248at2"/>
<accession>A0A2Z4GCE7</accession>
<proteinExistence type="predicted"/>
<protein>
    <submittedName>
        <fullName evidence="1">Uncharacterized protein</fullName>
    </submittedName>
</protein>
<name>A0A2Z4GCE7_9BACT</name>
<dbReference type="Proteomes" id="UP000249873">
    <property type="component" value="Chromosome"/>
</dbReference>
<organism evidence="1 2">
    <name type="scientific">Arcticibacterium luteifluviistationis</name>
    <dbReference type="NCBI Taxonomy" id="1784714"/>
    <lineage>
        <taxon>Bacteria</taxon>
        <taxon>Pseudomonadati</taxon>
        <taxon>Bacteroidota</taxon>
        <taxon>Cytophagia</taxon>
        <taxon>Cytophagales</taxon>
        <taxon>Leadbetterellaceae</taxon>
        <taxon>Arcticibacterium</taxon>
    </lineage>
</organism>
<evidence type="ECO:0000313" key="1">
    <source>
        <dbReference type="EMBL" id="AWV98738.1"/>
    </source>
</evidence>
<dbReference type="EMBL" id="CP029480">
    <property type="protein sequence ID" value="AWV98738.1"/>
    <property type="molecule type" value="Genomic_DNA"/>
</dbReference>
<dbReference type="KEGG" id="als:DJ013_11365"/>
<reference evidence="1 2" key="1">
    <citation type="submission" date="2018-05" db="EMBL/GenBank/DDBJ databases">
        <title>Complete genome sequence of Arcticibacterium luteifluviistationis SM1504T, a cytophagaceae bacterium isolated from Arctic surface seawater.</title>
        <authorList>
            <person name="Li Y."/>
            <person name="Qin Q.-L."/>
        </authorList>
    </citation>
    <scope>NUCLEOTIDE SEQUENCE [LARGE SCALE GENOMIC DNA]</scope>
    <source>
        <strain evidence="1 2">SM1504</strain>
    </source>
</reference>
<evidence type="ECO:0000313" key="2">
    <source>
        <dbReference type="Proteomes" id="UP000249873"/>
    </source>
</evidence>
<dbReference type="PROSITE" id="PS51257">
    <property type="entry name" value="PROKAR_LIPOPROTEIN"/>
    <property type="match status" value="1"/>
</dbReference>
<dbReference type="AlphaFoldDB" id="A0A2Z4GCE7"/>
<keyword evidence="2" id="KW-1185">Reference proteome</keyword>
<gene>
    <name evidence="1" type="ORF">DJ013_11365</name>
</gene>
<dbReference type="RefSeq" id="WP_111371931.1">
    <property type="nucleotide sequence ID" value="NZ_CP029480.1"/>
</dbReference>
<sequence length="230" mass="26641">MKDLGQRNIVFNSFLLLILLAAFSCNSKITGEAILNKSIEFHDPENEWNSLKQKLKISSNFVYPDSSFYQLEIGLDNQNQRVMYSNNTLGQQVEFQKDSCTIISGNRNCEQLKWTHGFYHFIPGLPMTLKGNDAKIAPNAVDTTFHGLSCHKIQVDFEKEKWHFYISKENYRLIGYDFNKNFEAKSEEILGENLYEIGNMKLIKSRSWWITTDSLIYSGKDEIIGNSPWL</sequence>